<keyword evidence="1" id="KW-1133">Transmembrane helix</keyword>
<dbReference type="AlphaFoldDB" id="A0A0C3DUY2"/>
<organism evidence="2 3">
    <name type="scientific">Oidiodendron maius (strain Zn)</name>
    <dbReference type="NCBI Taxonomy" id="913774"/>
    <lineage>
        <taxon>Eukaryota</taxon>
        <taxon>Fungi</taxon>
        <taxon>Dikarya</taxon>
        <taxon>Ascomycota</taxon>
        <taxon>Pezizomycotina</taxon>
        <taxon>Leotiomycetes</taxon>
        <taxon>Leotiomycetes incertae sedis</taxon>
        <taxon>Myxotrichaceae</taxon>
        <taxon>Oidiodendron</taxon>
    </lineage>
</organism>
<sequence>MTLGGIVHKLVHYFDTVADEFWKLTFHQAASKFQLLCVLIIIFIGFVTFTNNALRTYLEQYARPDQQVEQDELELGMQDPEPEVWDGRRVRGDIATPRDEGLILTVEDQCAGNRTKSTRVEGWRQHMARRVYPWEVQTQNPQYDGQRLKDKILDGESHTTEGQAL</sequence>
<evidence type="ECO:0000313" key="3">
    <source>
        <dbReference type="Proteomes" id="UP000054321"/>
    </source>
</evidence>
<dbReference type="EMBL" id="KN832871">
    <property type="protein sequence ID" value="KIN05913.1"/>
    <property type="molecule type" value="Genomic_DNA"/>
</dbReference>
<reference evidence="3" key="2">
    <citation type="submission" date="2015-01" db="EMBL/GenBank/DDBJ databases">
        <title>Evolutionary Origins and Diversification of the Mycorrhizal Mutualists.</title>
        <authorList>
            <consortium name="DOE Joint Genome Institute"/>
            <consortium name="Mycorrhizal Genomics Consortium"/>
            <person name="Kohler A."/>
            <person name="Kuo A."/>
            <person name="Nagy L.G."/>
            <person name="Floudas D."/>
            <person name="Copeland A."/>
            <person name="Barry K.W."/>
            <person name="Cichocki N."/>
            <person name="Veneault-Fourrey C."/>
            <person name="LaButti K."/>
            <person name="Lindquist E.A."/>
            <person name="Lipzen A."/>
            <person name="Lundell T."/>
            <person name="Morin E."/>
            <person name="Murat C."/>
            <person name="Riley R."/>
            <person name="Ohm R."/>
            <person name="Sun H."/>
            <person name="Tunlid A."/>
            <person name="Henrissat B."/>
            <person name="Grigoriev I.V."/>
            <person name="Hibbett D.S."/>
            <person name="Martin F."/>
        </authorList>
    </citation>
    <scope>NUCLEOTIDE SEQUENCE [LARGE SCALE GENOMIC DNA]</scope>
    <source>
        <strain evidence="3">Zn</strain>
    </source>
</reference>
<reference evidence="2 3" key="1">
    <citation type="submission" date="2014-04" db="EMBL/GenBank/DDBJ databases">
        <authorList>
            <consortium name="DOE Joint Genome Institute"/>
            <person name="Kuo A."/>
            <person name="Martino E."/>
            <person name="Perotto S."/>
            <person name="Kohler A."/>
            <person name="Nagy L.G."/>
            <person name="Floudas D."/>
            <person name="Copeland A."/>
            <person name="Barry K.W."/>
            <person name="Cichocki N."/>
            <person name="Veneault-Fourrey C."/>
            <person name="LaButti K."/>
            <person name="Lindquist E.A."/>
            <person name="Lipzen A."/>
            <person name="Lundell T."/>
            <person name="Morin E."/>
            <person name="Murat C."/>
            <person name="Sun H."/>
            <person name="Tunlid A."/>
            <person name="Henrissat B."/>
            <person name="Grigoriev I.V."/>
            <person name="Hibbett D.S."/>
            <person name="Martin F."/>
            <person name="Nordberg H.P."/>
            <person name="Cantor M.N."/>
            <person name="Hua S.X."/>
        </authorList>
    </citation>
    <scope>NUCLEOTIDE SEQUENCE [LARGE SCALE GENOMIC DNA]</scope>
    <source>
        <strain evidence="2 3">Zn</strain>
    </source>
</reference>
<dbReference type="Proteomes" id="UP000054321">
    <property type="component" value="Unassembled WGS sequence"/>
</dbReference>
<protein>
    <submittedName>
        <fullName evidence="2">Uncharacterized protein</fullName>
    </submittedName>
</protein>
<name>A0A0C3DUY2_OIDMZ</name>
<dbReference type="InParanoid" id="A0A0C3DUY2"/>
<dbReference type="HOGENOM" id="CLU_1611291_0_0_1"/>
<keyword evidence="1" id="KW-0472">Membrane</keyword>
<feature type="transmembrane region" description="Helical" evidence="1">
    <location>
        <begin position="33"/>
        <end position="54"/>
    </location>
</feature>
<proteinExistence type="predicted"/>
<gene>
    <name evidence="2" type="ORF">OIDMADRAFT_176048</name>
</gene>
<keyword evidence="1" id="KW-0812">Transmembrane</keyword>
<accession>A0A0C3DUY2</accession>
<evidence type="ECO:0000313" key="2">
    <source>
        <dbReference type="EMBL" id="KIN05913.1"/>
    </source>
</evidence>
<evidence type="ECO:0000256" key="1">
    <source>
        <dbReference type="SAM" id="Phobius"/>
    </source>
</evidence>
<keyword evidence="3" id="KW-1185">Reference proteome</keyword>